<accession>A0ABT8T5X6</accession>
<dbReference type="RefSeq" id="WP_302243908.1">
    <property type="nucleotide sequence ID" value="NZ_JAULJQ010000003.1"/>
</dbReference>
<dbReference type="Proteomes" id="UP001171111">
    <property type="component" value="Unassembled WGS sequence"/>
</dbReference>
<keyword evidence="3" id="KW-1185">Reference proteome</keyword>
<sequence>MTLKIFYFLIALFSVSVVFGLFDNSYNFGFNKDDVKLANMKALNVKAYELNATNIDAVYEADEVVRYDEHDEIFGFDGFFQNDNLHRLSSDFAIIKDKNVTMKQNAMYQNSDENLTYSSNELIWGDGFLRSNVPFTITQNGDRVSGASGSYDINNKKIKAKNVKGEFNR</sequence>
<dbReference type="EMBL" id="JAULJQ010000003">
    <property type="protein sequence ID" value="MDO2409087.1"/>
    <property type="molecule type" value="Genomic_DNA"/>
</dbReference>
<name>A0ABT8T5X6_9BACT</name>
<gene>
    <name evidence="2" type="ORF">Q2362_03100</name>
</gene>
<protein>
    <submittedName>
        <fullName evidence="2">LPS export ABC transporter periplasmic protein LptC</fullName>
    </submittedName>
</protein>
<feature type="transmembrane region" description="Helical" evidence="1">
    <location>
        <begin position="6"/>
        <end position="22"/>
    </location>
</feature>
<evidence type="ECO:0000313" key="3">
    <source>
        <dbReference type="Proteomes" id="UP001171111"/>
    </source>
</evidence>
<proteinExistence type="predicted"/>
<reference evidence="2 3" key="1">
    <citation type="submission" date="2023-06" db="EMBL/GenBank/DDBJ databases">
        <title>Campylobacter magnum sp. nov., isolated from cecal contents of domestic pigs (Sus scrofa domesticus).</title>
        <authorList>
            <person name="Papic B."/>
            <person name="Gruntar I."/>
        </authorList>
    </citation>
    <scope>NUCLEOTIDE SEQUENCE [LARGE SCALE GENOMIC DNA]</scope>
    <source>
        <strain evidence="3">34484-21</strain>
    </source>
</reference>
<keyword evidence="1" id="KW-0812">Transmembrane</keyword>
<organism evidence="2 3">
    <name type="scientific">Campylobacter magnus</name>
    <dbReference type="NCBI Taxonomy" id="3026462"/>
    <lineage>
        <taxon>Bacteria</taxon>
        <taxon>Pseudomonadati</taxon>
        <taxon>Campylobacterota</taxon>
        <taxon>Epsilonproteobacteria</taxon>
        <taxon>Campylobacterales</taxon>
        <taxon>Campylobacteraceae</taxon>
        <taxon>Campylobacter</taxon>
    </lineage>
</organism>
<evidence type="ECO:0000313" key="2">
    <source>
        <dbReference type="EMBL" id="MDO2409087.1"/>
    </source>
</evidence>
<comment type="caution">
    <text evidence="2">The sequence shown here is derived from an EMBL/GenBank/DDBJ whole genome shotgun (WGS) entry which is preliminary data.</text>
</comment>
<keyword evidence="1" id="KW-1133">Transmembrane helix</keyword>
<keyword evidence="1" id="KW-0472">Membrane</keyword>
<evidence type="ECO:0000256" key="1">
    <source>
        <dbReference type="SAM" id="Phobius"/>
    </source>
</evidence>